<proteinExistence type="predicted"/>
<evidence type="ECO:0000313" key="2">
    <source>
        <dbReference type="EMBL" id="GLP95703.1"/>
    </source>
</evidence>
<gene>
    <name evidence="2" type="ORF">GCM10007895_10090</name>
</gene>
<sequence>MKLNTVSTKLIALGLFATAATAVNAAEQKEEQVNYGSPTAIYTSGGVSLADGHVQGNFNIGAGQHMFFADVGHKKTANPATGKSEHNIDYRARYFFLTESGKAGLSIESLGDNFSNTTMAGGLLAFNLTDAISIYPMAYVGKQTNKYAVTLEDGTSFKDSNVANVGLYAMYAFEAGHWLYANPRAMYVQEAKETVPQLEAGLGYMVRDNMSVGLRVTTVGATKISQKDTAVAAQFSVYF</sequence>
<evidence type="ECO:0000313" key="3">
    <source>
        <dbReference type="Proteomes" id="UP001161422"/>
    </source>
</evidence>
<evidence type="ECO:0000256" key="1">
    <source>
        <dbReference type="SAM" id="SignalP"/>
    </source>
</evidence>
<dbReference type="EMBL" id="BSNC01000003">
    <property type="protein sequence ID" value="GLP95703.1"/>
    <property type="molecule type" value="Genomic_DNA"/>
</dbReference>
<organism evidence="2 3">
    <name type="scientific">Paraferrimonas sedimenticola</name>
    <dbReference type="NCBI Taxonomy" id="375674"/>
    <lineage>
        <taxon>Bacteria</taxon>
        <taxon>Pseudomonadati</taxon>
        <taxon>Pseudomonadota</taxon>
        <taxon>Gammaproteobacteria</taxon>
        <taxon>Alteromonadales</taxon>
        <taxon>Ferrimonadaceae</taxon>
        <taxon>Paraferrimonas</taxon>
    </lineage>
</organism>
<dbReference type="Proteomes" id="UP001161422">
    <property type="component" value="Unassembled WGS sequence"/>
</dbReference>
<keyword evidence="1" id="KW-0732">Signal</keyword>
<feature type="signal peptide" evidence="1">
    <location>
        <begin position="1"/>
        <end position="25"/>
    </location>
</feature>
<name>A0AA37RVA6_9GAMM</name>
<reference evidence="2" key="1">
    <citation type="journal article" date="2014" name="Int. J. Syst. Evol. Microbiol.">
        <title>Complete genome sequence of Corynebacterium casei LMG S-19264T (=DSM 44701T), isolated from a smear-ripened cheese.</title>
        <authorList>
            <consortium name="US DOE Joint Genome Institute (JGI-PGF)"/>
            <person name="Walter F."/>
            <person name="Albersmeier A."/>
            <person name="Kalinowski J."/>
            <person name="Ruckert C."/>
        </authorList>
    </citation>
    <scope>NUCLEOTIDE SEQUENCE</scope>
    <source>
        <strain evidence="2">NBRC 101628</strain>
    </source>
</reference>
<protein>
    <recommendedName>
        <fullName evidence="4">MetA-pathway of phenol degradation</fullName>
    </recommendedName>
</protein>
<keyword evidence="3" id="KW-1185">Reference proteome</keyword>
<dbReference type="AlphaFoldDB" id="A0AA37RVA6"/>
<feature type="chain" id="PRO_5041367024" description="MetA-pathway of phenol degradation" evidence="1">
    <location>
        <begin position="26"/>
        <end position="239"/>
    </location>
</feature>
<accession>A0AA37RVA6</accession>
<evidence type="ECO:0008006" key="4">
    <source>
        <dbReference type="Google" id="ProtNLM"/>
    </source>
</evidence>
<dbReference type="RefSeq" id="WP_095505692.1">
    <property type="nucleotide sequence ID" value="NZ_BSNC01000003.1"/>
</dbReference>
<comment type="caution">
    <text evidence="2">The sequence shown here is derived from an EMBL/GenBank/DDBJ whole genome shotgun (WGS) entry which is preliminary data.</text>
</comment>
<reference evidence="2" key="2">
    <citation type="submission" date="2023-01" db="EMBL/GenBank/DDBJ databases">
        <title>Draft genome sequence of Paraferrimonas sedimenticola strain NBRC 101628.</title>
        <authorList>
            <person name="Sun Q."/>
            <person name="Mori K."/>
        </authorList>
    </citation>
    <scope>NUCLEOTIDE SEQUENCE</scope>
    <source>
        <strain evidence="2">NBRC 101628</strain>
    </source>
</reference>